<comment type="caution">
    <text evidence="3">The sequence shown here is derived from an EMBL/GenBank/DDBJ whole genome shotgun (WGS) entry which is preliminary data.</text>
</comment>
<dbReference type="OrthoDB" id="5568302at2"/>
<feature type="domain" description="ABC-type transport auxiliary lipoprotein component" evidence="2">
    <location>
        <begin position="34"/>
        <end position="188"/>
    </location>
</feature>
<dbReference type="AlphaFoldDB" id="A0A3A3FUZ3"/>
<evidence type="ECO:0000256" key="1">
    <source>
        <dbReference type="SAM" id="SignalP"/>
    </source>
</evidence>
<dbReference type="Proteomes" id="UP000265955">
    <property type="component" value="Unassembled WGS sequence"/>
</dbReference>
<evidence type="ECO:0000259" key="2">
    <source>
        <dbReference type="Pfam" id="PF03886"/>
    </source>
</evidence>
<keyword evidence="1" id="KW-0732">Signal</keyword>
<dbReference type="PROSITE" id="PS51257">
    <property type="entry name" value="PROKAR_LIPOPROTEIN"/>
    <property type="match status" value="1"/>
</dbReference>
<dbReference type="SUPFAM" id="SSF159594">
    <property type="entry name" value="XCC0632-like"/>
    <property type="match status" value="1"/>
</dbReference>
<name>A0A3A3FUZ3_9BURK</name>
<dbReference type="EMBL" id="QYUO01000001">
    <property type="protein sequence ID" value="RJF99896.1"/>
    <property type="molecule type" value="Genomic_DNA"/>
</dbReference>
<dbReference type="Pfam" id="PF03886">
    <property type="entry name" value="ABC_trans_aux"/>
    <property type="match status" value="1"/>
</dbReference>
<proteinExistence type="predicted"/>
<protein>
    <submittedName>
        <fullName evidence="3">ABC transporter</fullName>
    </submittedName>
</protein>
<dbReference type="Gene3D" id="3.40.50.10610">
    <property type="entry name" value="ABC-type transport auxiliary lipoprotein component"/>
    <property type="match status" value="1"/>
</dbReference>
<accession>A0A3A3FUZ3</accession>
<evidence type="ECO:0000313" key="3">
    <source>
        <dbReference type="EMBL" id="RJF99896.1"/>
    </source>
</evidence>
<reference evidence="4" key="1">
    <citation type="submission" date="2018-09" db="EMBL/GenBank/DDBJ databases">
        <authorList>
            <person name="Zhu H."/>
        </authorList>
    </citation>
    <scope>NUCLEOTIDE SEQUENCE [LARGE SCALE GENOMIC DNA]</scope>
    <source>
        <strain evidence="4">K1R23-30</strain>
    </source>
</reference>
<evidence type="ECO:0000313" key="4">
    <source>
        <dbReference type="Proteomes" id="UP000265955"/>
    </source>
</evidence>
<feature type="chain" id="PRO_5017243511" evidence="1">
    <location>
        <begin position="20"/>
        <end position="204"/>
    </location>
</feature>
<organism evidence="3 4">
    <name type="scientific">Noviherbaspirillum saxi</name>
    <dbReference type="NCBI Taxonomy" id="2320863"/>
    <lineage>
        <taxon>Bacteria</taxon>
        <taxon>Pseudomonadati</taxon>
        <taxon>Pseudomonadota</taxon>
        <taxon>Betaproteobacteria</taxon>
        <taxon>Burkholderiales</taxon>
        <taxon>Oxalobacteraceae</taxon>
        <taxon>Noviherbaspirillum</taxon>
    </lineage>
</organism>
<dbReference type="InterPro" id="IPR005586">
    <property type="entry name" value="ABC_trans_aux"/>
</dbReference>
<gene>
    <name evidence="3" type="ORF">D3871_02575</name>
</gene>
<feature type="signal peptide" evidence="1">
    <location>
        <begin position="1"/>
        <end position="19"/>
    </location>
</feature>
<sequence length="204" mass="21509">MRTRSACLPAVLLAAAVVAAGCSSVGRPDSPALYDLGPLRTQTATPALPALPAISVAEIGVPNWLDRPTMFYRLNYANEQQPRPYAQARWTMPPAQLLQQHLKARIAQAGGAVLSTSDGAMNVPVLRIEADDFTQSFSAPGQSTGQVGLRASVFKGRTLVAQRTFNREATAPSPDANGGARALAGASDAAIVDMIRWLGSLDLK</sequence>
<keyword evidence="4" id="KW-1185">Reference proteome</keyword>